<evidence type="ECO:0000313" key="3">
    <source>
        <dbReference type="EMBL" id="SIO17193.1"/>
    </source>
</evidence>
<dbReference type="STRING" id="44575.SAMN05216419_101639"/>
<organism evidence="3 4">
    <name type="scientific">Nitrosomonas cryotolerans ATCC 49181</name>
    <dbReference type="NCBI Taxonomy" id="1131553"/>
    <lineage>
        <taxon>Bacteria</taxon>
        <taxon>Pseudomonadati</taxon>
        <taxon>Pseudomonadota</taxon>
        <taxon>Betaproteobacteria</taxon>
        <taxon>Nitrosomonadales</taxon>
        <taxon>Nitrosomonadaceae</taxon>
        <taxon>Nitrosomonas</taxon>
    </lineage>
</organism>
<feature type="domain" description="AB hydrolase-1" evidence="2">
    <location>
        <begin position="32"/>
        <end position="277"/>
    </location>
</feature>
<dbReference type="SUPFAM" id="SSF53474">
    <property type="entry name" value="alpha/beta-Hydrolases"/>
    <property type="match status" value="1"/>
</dbReference>
<dbReference type="AlphaFoldDB" id="A0A1N6HBQ9"/>
<dbReference type="eggNOG" id="COG2267">
    <property type="taxonomic scope" value="Bacteria"/>
</dbReference>
<proteinExistence type="predicted"/>
<gene>
    <name evidence="3" type="ORF">SAMN02743940_1113</name>
</gene>
<reference evidence="3 4" key="1">
    <citation type="submission" date="2016-12" db="EMBL/GenBank/DDBJ databases">
        <authorList>
            <person name="Song W.-J."/>
            <person name="Kurnit D.M."/>
        </authorList>
    </citation>
    <scope>NUCLEOTIDE SEQUENCE [LARGE SCALE GENOMIC DNA]</scope>
    <source>
        <strain evidence="3 4">ATCC 49181</strain>
    </source>
</reference>
<evidence type="ECO:0000313" key="4">
    <source>
        <dbReference type="Proteomes" id="UP000185062"/>
    </source>
</evidence>
<dbReference type="PANTHER" id="PTHR46118">
    <property type="entry name" value="PROTEIN ABHD11"/>
    <property type="match status" value="1"/>
</dbReference>
<dbReference type="InterPro" id="IPR029058">
    <property type="entry name" value="AB_hydrolase_fold"/>
</dbReference>
<keyword evidence="4" id="KW-1185">Reference proteome</keyword>
<dbReference type="InterPro" id="IPR000073">
    <property type="entry name" value="AB_hydrolase_1"/>
</dbReference>
<sequence length="299" mass="34307">MMTETIYSLIRPDHVKIMYGLTRAEQMPGQRAIVLLHGLASNMTRWTEFLINTQLKSQWDIIRIDLRGHGDSKTCGRIGLELWSDDLVALLDTQNYAQAVLIGHSLGAQVALHFGSTHASRVQALALIDPVFYQALQNKWQWLARYHPLFTWIAQFVRAINAIGLRRTHIPLLDLYTLDKITRQSLLEPALERKFIRRYRSIWADLHTFHTAHYLQELAEMFRPVPLASTIQSPVLVLLSTGTVFTDIAQTQVVAQGFPHNQIVTVNCHHWPLTEKPNEVRQAIETWCKGLLPDNYNVM</sequence>
<dbReference type="GO" id="GO:0016787">
    <property type="term" value="F:hydrolase activity"/>
    <property type="evidence" value="ECO:0007669"/>
    <property type="project" value="UniProtKB-KW"/>
</dbReference>
<dbReference type="Proteomes" id="UP000185062">
    <property type="component" value="Unassembled WGS sequence"/>
</dbReference>
<evidence type="ECO:0000256" key="1">
    <source>
        <dbReference type="ARBA" id="ARBA00022801"/>
    </source>
</evidence>
<protein>
    <submittedName>
        <fullName evidence="3">Pimeloyl-ACP methyl ester carboxylesterase</fullName>
    </submittedName>
</protein>
<accession>A0A1N6HBQ9</accession>
<dbReference type="Gene3D" id="3.40.50.1820">
    <property type="entry name" value="alpha/beta hydrolase"/>
    <property type="match status" value="1"/>
</dbReference>
<evidence type="ECO:0000259" key="2">
    <source>
        <dbReference type="Pfam" id="PF00561"/>
    </source>
</evidence>
<name>A0A1N6HBQ9_9PROT</name>
<dbReference type="EMBL" id="FSRO01000001">
    <property type="protein sequence ID" value="SIO17193.1"/>
    <property type="molecule type" value="Genomic_DNA"/>
</dbReference>
<dbReference type="PANTHER" id="PTHR46118:SF4">
    <property type="entry name" value="PROTEIN ABHD11"/>
    <property type="match status" value="1"/>
</dbReference>
<dbReference type="Pfam" id="PF00561">
    <property type="entry name" value="Abhydrolase_1"/>
    <property type="match status" value="1"/>
</dbReference>
<keyword evidence="1" id="KW-0378">Hydrolase</keyword>